<feature type="transmembrane region" description="Helical" evidence="1">
    <location>
        <begin position="89"/>
        <end position="113"/>
    </location>
</feature>
<dbReference type="OrthoDB" id="2990594at2"/>
<organism evidence="3 4">
    <name type="scientific">Lysinibacillus sphaericus</name>
    <name type="common">Bacillus sphaericus</name>
    <dbReference type="NCBI Taxonomy" id="1421"/>
    <lineage>
        <taxon>Bacteria</taxon>
        <taxon>Bacillati</taxon>
        <taxon>Bacillota</taxon>
        <taxon>Bacilli</taxon>
        <taxon>Bacillales</taxon>
        <taxon>Bacillaceae</taxon>
        <taxon>Lysinibacillus</taxon>
    </lineage>
</organism>
<comment type="caution">
    <text evidence="3">The sequence shown here is derived from an EMBL/GenBank/DDBJ whole genome shotgun (WGS) entry which is preliminary data.</text>
</comment>
<keyword evidence="3" id="KW-0378">Hydrolase</keyword>
<evidence type="ECO:0000313" key="3">
    <source>
        <dbReference type="EMBL" id="TQR32832.1"/>
    </source>
</evidence>
<feature type="transmembrane region" description="Helical" evidence="1">
    <location>
        <begin position="12"/>
        <end position="45"/>
    </location>
</feature>
<dbReference type="AlphaFoldDB" id="A0A544UII2"/>
<dbReference type="GO" id="GO:0080120">
    <property type="term" value="P:CAAX-box protein maturation"/>
    <property type="evidence" value="ECO:0007669"/>
    <property type="project" value="UniProtKB-ARBA"/>
</dbReference>
<feature type="transmembrane region" description="Helical" evidence="1">
    <location>
        <begin position="191"/>
        <end position="216"/>
    </location>
</feature>
<name>A0A544UII2_LYSSH</name>
<dbReference type="Proteomes" id="UP000317944">
    <property type="component" value="Unassembled WGS sequence"/>
</dbReference>
<dbReference type="Pfam" id="PF02517">
    <property type="entry name" value="Rce1-like"/>
    <property type="match status" value="1"/>
</dbReference>
<evidence type="ECO:0000259" key="2">
    <source>
        <dbReference type="Pfam" id="PF02517"/>
    </source>
</evidence>
<keyword evidence="1" id="KW-0472">Membrane</keyword>
<evidence type="ECO:0000256" key="1">
    <source>
        <dbReference type="SAM" id="Phobius"/>
    </source>
</evidence>
<protein>
    <submittedName>
        <fullName evidence="3">CPBP family intramembrane metalloprotease</fullName>
    </submittedName>
</protein>
<dbReference type="RefSeq" id="WP_142508989.1">
    <property type="nucleotide sequence ID" value="NZ_SADV01000008.1"/>
</dbReference>
<sequence length="242" mass="28391">MDDLVLNKKENVLWGTVLLLSMFAYFIDSYYLLILFFWVFTFLCVGNAKRIYAENERALITFIRRSMYILPLMVPFLIIWDFSFTILSIWWYLLGFILGLLFIIPKISVWRLVLSNDYIQLTLSGNKFQHMMNIYTFIGGAISEELFFRYFVLNKQNSILILIINVLISSYLFMLSHYATKWSNNFSQPDFVIQIVFGVFSSFLFLFSGSIIPSIIAHLTYNSTHVIQSIKSICIINRDSKD</sequence>
<dbReference type="GO" id="GO:0008237">
    <property type="term" value="F:metallopeptidase activity"/>
    <property type="evidence" value="ECO:0007669"/>
    <property type="project" value="UniProtKB-KW"/>
</dbReference>
<reference evidence="3 4" key="1">
    <citation type="submission" date="2018-03" db="EMBL/GenBank/DDBJ databases">
        <title>Aerobic endospore-forming bacteria genome sequencing and assembly.</title>
        <authorList>
            <person name="Cavalcante D.A."/>
            <person name="Driks A."/>
            <person name="Putonti C."/>
            <person name="De-Souza M.T."/>
        </authorList>
    </citation>
    <scope>NUCLEOTIDE SEQUENCE [LARGE SCALE GENOMIC DNA]</scope>
    <source>
        <strain evidence="3 4">SDF0037</strain>
    </source>
</reference>
<dbReference type="InterPro" id="IPR003675">
    <property type="entry name" value="Rce1/LyrA-like_dom"/>
</dbReference>
<keyword evidence="3" id="KW-0645">Protease</keyword>
<proteinExistence type="predicted"/>
<keyword evidence="1" id="KW-1133">Transmembrane helix</keyword>
<evidence type="ECO:0000313" key="4">
    <source>
        <dbReference type="Proteomes" id="UP000317944"/>
    </source>
</evidence>
<dbReference type="GO" id="GO:0004175">
    <property type="term" value="F:endopeptidase activity"/>
    <property type="evidence" value="ECO:0007669"/>
    <property type="project" value="UniProtKB-ARBA"/>
</dbReference>
<feature type="transmembrane region" description="Helical" evidence="1">
    <location>
        <begin position="66"/>
        <end position="83"/>
    </location>
</feature>
<keyword evidence="3" id="KW-0482">Metalloprotease</keyword>
<feature type="domain" description="CAAX prenyl protease 2/Lysostaphin resistance protein A-like" evidence="2">
    <location>
        <begin position="132"/>
        <end position="223"/>
    </location>
</feature>
<accession>A0A544UII2</accession>
<keyword evidence="1" id="KW-0812">Transmembrane</keyword>
<gene>
    <name evidence="3" type="ORF">C7Y47_11960</name>
</gene>
<feature type="transmembrane region" description="Helical" evidence="1">
    <location>
        <begin position="159"/>
        <end position="179"/>
    </location>
</feature>
<dbReference type="EMBL" id="SADV01000008">
    <property type="protein sequence ID" value="TQR32832.1"/>
    <property type="molecule type" value="Genomic_DNA"/>
</dbReference>